<feature type="transmembrane region" description="Helical" evidence="1">
    <location>
        <begin position="316"/>
        <end position="345"/>
    </location>
</feature>
<evidence type="ECO:0000313" key="2">
    <source>
        <dbReference type="EMBL" id="RKT59303.1"/>
    </source>
</evidence>
<dbReference type="EMBL" id="RBXP01000013">
    <property type="protein sequence ID" value="RKT59303.1"/>
    <property type="molecule type" value="Genomic_DNA"/>
</dbReference>
<evidence type="ECO:0000313" key="3">
    <source>
        <dbReference type="Proteomes" id="UP000270626"/>
    </source>
</evidence>
<organism evidence="2 3">
    <name type="scientific">Azonexus fungiphilus</name>
    <dbReference type="NCBI Taxonomy" id="146940"/>
    <lineage>
        <taxon>Bacteria</taxon>
        <taxon>Pseudomonadati</taxon>
        <taxon>Pseudomonadota</taxon>
        <taxon>Betaproteobacteria</taxon>
        <taxon>Rhodocyclales</taxon>
        <taxon>Azonexaceae</taxon>
        <taxon>Azonexus</taxon>
    </lineage>
</organism>
<feature type="transmembrane region" description="Helical" evidence="1">
    <location>
        <begin position="399"/>
        <end position="417"/>
    </location>
</feature>
<feature type="transmembrane region" description="Helical" evidence="1">
    <location>
        <begin position="150"/>
        <end position="175"/>
    </location>
</feature>
<keyword evidence="3" id="KW-1185">Reference proteome</keyword>
<feature type="transmembrane region" description="Helical" evidence="1">
    <location>
        <begin position="20"/>
        <end position="42"/>
    </location>
</feature>
<feature type="transmembrane region" description="Helical" evidence="1">
    <location>
        <begin position="187"/>
        <end position="210"/>
    </location>
</feature>
<keyword evidence="1" id="KW-0472">Membrane</keyword>
<name>A0A495WEZ8_9RHOO</name>
<feature type="transmembrane region" description="Helical" evidence="1">
    <location>
        <begin position="86"/>
        <end position="109"/>
    </location>
</feature>
<dbReference type="AlphaFoldDB" id="A0A495WEZ8"/>
<proteinExistence type="predicted"/>
<feature type="transmembrane region" description="Helical" evidence="1">
    <location>
        <begin position="222"/>
        <end position="239"/>
    </location>
</feature>
<protein>
    <submittedName>
        <fullName evidence="2">Uncharacterized protein</fullName>
    </submittedName>
</protein>
<evidence type="ECO:0000256" key="1">
    <source>
        <dbReference type="SAM" id="Phobius"/>
    </source>
</evidence>
<keyword evidence="1" id="KW-0812">Transmembrane</keyword>
<feature type="transmembrane region" description="Helical" evidence="1">
    <location>
        <begin position="54"/>
        <end position="74"/>
    </location>
</feature>
<feature type="transmembrane region" description="Helical" evidence="1">
    <location>
        <begin position="115"/>
        <end position="138"/>
    </location>
</feature>
<keyword evidence="1" id="KW-1133">Transmembrane helix</keyword>
<dbReference type="RefSeq" id="WP_121457555.1">
    <property type="nucleotide sequence ID" value="NZ_RBXP01000013.1"/>
</dbReference>
<accession>A0A495WEZ8</accession>
<sequence length="433" mass="45580">MQALLSFEQSPPLAAPLRFFLSAPLFVVLAGVLLVVDGGALLGSRWSPATLAATHLLTIGFMLQVMLGALIQILPVVAGANLARPALVAALVHPAINLGALAMAAGFLFAEARWLQLAAALLGLGLAVFLGVAGRAVFRVPSTSPSIRGLKLALLALAATVGSGLFMLLVLAGGWPVALPGLANLHAGWGLAGWAGVLLAAVAYVVVPMFQLTPGYPARPAWWFPPATLAALLLSTLAVVVDAGWLNLIGRLLLALVALAFIAQTLKLQVGRRRARPDATFRYWQLGLGATLAALLMLIVETLLPAGVVLPAEWTVLLGVLVLVGGFLPFIIGMLYKIVPFLLWFDLQHRSLPGKAVPAMNKLLDEPRMRGQLHSFFVAFALSTVSVAAPAWLAIPAGLALIVAGAWLAHNLLRAVLRHRDFRRAGETAKMPA</sequence>
<comment type="caution">
    <text evidence="2">The sequence shown here is derived from an EMBL/GenBank/DDBJ whole genome shotgun (WGS) entry which is preliminary data.</text>
</comment>
<reference evidence="2 3" key="1">
    <citation type="submission" date="2018-10" db="EMBL/GenBank/DDBJ databases">
        <title>Genomic Encyclopedia of Type Strains, Phase IV (KMG-IV): sequencing the most valuable type-strain genomes for metagenomic binning, comparative biology and taxonomic classification.</title>
        <authorList>
            <person name="Goeker M."/>
        </authorList>
    </citation>
    <scope>NUCLEOTIDE SEQUENCE [LARGE SCALE GENOMIC DNA]</scope>
    <source>
        <strain evidence="2 3">DSM 23841</strain>
    </source>
</reference>
<dbReference type="Proteomes" id="UP000270626">
    <property type="component" value="Unassembled WGS sequence"/>
</dbReference>
<feature type="transmembrane region" description="Helical" evidence="1">
    <location>
        <begin position="245"/>
        <end position="263"/>
    </location>
</feature>
<gene>
    <name evidence="2" type="ORF">DFR40_1187</name>
</gene>
<feature type="transmembrane region" description="Helical" evidence="1">
    <location>
        <begin position="283"/>
        <end position="304"/>
    </location>
</feature>
<dbReference type="OrthoDB" id="5295665at2"/>